<dbReference type="AlphaFoldDB" id="F7ZCU5"/>
<keyword evidence="2" id="KW-1185">Reference proteome</keyword>
<dbReference type="Pfam" id="PF13279">
    <property type="entry name" value="4HBT_2"/>
    <property type="match status" value="1"/>
</dbReference>
<dbReference type="EMBL" id="CP002623">
    <property type="protein sequence ID" value="AEI94519.1"/>
    <property type="molecule type" value="Genomic_DNA"/>
</dbReference>
<proteinExistence type="predicted"/>
<dbReference type="KEGG" id="rli:RLO149_c025510"/>
<dbReference type="GO" id="GO:0047617">
    <property type="term" value="F:fatty acyl-CoA hydrolase activity"/>
    <property type="evidence" value="ECO:0007669"/>
    <property type="project" value="TreeGrafter"/>
</dbReference>
<dbReference type="RefSeq" id="WP_013962440.1">
    <property type="nucleotide sequence ID" value="NC_015730.1"/>
</dbReference>
<dbReference type="InterPro" id="IPR029069">
    <property type="entry name" value="HotDog_dom_sf"/>
</dbReference>
<evidence type="ECO:0000313" key="1">
    <source>
        <dbReference type="EMBL" id="AEI94519.1"/>
    </source>
</evidence>
<dbReference type="STRING" id="391595.RLO149_c025510"/>
<dbReference type="eggNOG" id="COG0824">
    <property type="taxonomic scope" value="Bacteria"/>
</dbReference>
<dbReference type="InterPro" id="IPR050563">
    <property type="entry name" value="4-hydroxybenzoyl-CoA_TE"/>
</dbReference>
<reference evidence="1 2" key="1">
    <citation type="journal article" date="2011" name="BMC Genomics">
        <title>Comparative genome analysis and genome-guided physiological analysis of Roseobacter litoralis.</title>
        <authorList>
            <person name="Kalhoefer D."/>
            <person name="Thole S."/>
            <person name="Voget S."/>
            <person name="Lehmann R."/>
            <person name="Liesegang H."/>
            <person name="Wollher A."/>
            <person name="Daniel R."/>
            <person name="Simon M."/>
            <person name="Brinkhoff T."/>
        </authorList>
    </citation>
    <scope>NUCLEOTIDE SEQUENCE [LARGE SCALE GENOMIC DNA]</scope>
    <source>
        <strain evidence="2">ATCC 49566 / DSM 6996 / JCM 21268 / NBRC 15278 / OCh 149</strain>
    </source>
</reference>
<dbReference type="PANTHER" id="PTHR31793:SF2">
    <property type="entry name" value="BLR1345 PROTEIN"/>
    <property type="match status" value="1"/>
</dbReference>
<dbReference type="Gene3D" id="3.10.129.10">
    <property type="entry name" value="Hotdog Thioesterase"/>
    <property type="match status" value="1"/>
</dbReference>
<dbReference type="CDD" id="cd00586">
    <property type="entry name" value="4HBT"/>
    <property type="match status" value="1"/>
</dbReference>
<organism evidence="1 2">
    <name type="scientific">Roseobacter litoralis (strain ATCC 49566 / DSM 6996 / JCM 21268 / NBRC 15278 / OCh 149)</name>
    <dbReference type="NCBI Taxonomy" id="391595"/>
    <lineage>
        <taxon>Bacteria</taxon>
        <taxon>Pseudomonadati</taxon>
        <taxon>Pseudomonadota</taxon>
        <taxon>Alphaproteobacteria</taxon>
        <taxon>Rhodobacterales</taxon>
        <taxon>Roseobacteraceae</taxon>
        <taxon>Roseobacter</taxon>
    </lineage>
</organism>
<dbReference type="SUPFAM" id="SSF54637">
    <property type="entry name" value="Thioesterase/thiol ester dehydrase-isomerase"/>
    <property type="match status" value="1"/>
</dbReference>
<protein>
    <submittedName>
        <fullName evidence="1">Thioesterase-like protein</fullName>
    </submittedName>
</protein>
<sequence length="157" mass="18027">MSLSVPFRSSVARVRPEWIDYNGHMNMAYYAVLFDEAGDEIYPEIGFGPDYQKTGFTTYTAEFHICYLRELHLNDAVTVTLQLIDFDEKRFHFYQEIWHEDGWCAATGEAMGLHVDQSGPKVAAMPPHVLANLKKLHDAHAKLPRPHRVGRRIGIPR</sequence>
<gene>
    <name evidence="1" type="ordered locus">RLO149_c025510</name>
</gene>
<accession>F7ZCU5</accession>
<dbReference type="HOGENOM" id="CLU_101141_6_0_5"/>
<dbReference type="OrthoDB" id="9803287at2"/>
<name>F7ZCU5_ROSLO</name>
<evidence type="ECO:0000313" key="2">
    <source>
        <dbReference type="Proteomes" id="UP000001353"/>
    </source>
</evidence>
<dbReference type="Proteomes" id="UP000001353">
    <property type="component" value="Chromosome"/>
</dbReference>
<dbReference type="PANTHER" id="PTHR31793">
    <property type="entry name" value="4-HYDROXYBENZOYL-COA THIOESTERASE FAMILY MEMBER"/>
    <property type="match status" value="1"/>
</dbReference>